<evidence type="ECO:0000256" key="1">
    <source>
        <dbReference type="SAM" id="SignalP"/>
    </source>
</evidence>
<accession>A0A928YWS4</accession>
<dbReference type="AlphaFoldDB" id="A0A928YWS4"/>
<feature type="chain" id="PRO_5037388667" evidence="1">
    <location>
        <begin position="22"/>
        <end position="145"/>
    </location>
</feature>
<dbReference type="Proteomes" id="UP000652567">
    <property type="component" value="Unassembled WGS sequence"/>
</dbReference>
<organism evidence="2 3">
    <name type="scientific">Cellvibrio polysaccharolyticus</name>
    <dbReference type="NCBI Taxonomy" id="2082724"/>
    <lineage>
        <taxon>Bacteria</taxon>
        <taxon>Pseudomonadati</taxon>
        <taxon>Pseudomonadota</taxon>
        <taxon>Gammaproteobacteria</taxon>
        <taxon>Cellvibrionales</taxon>
        <taxon>Cellvibrionaceae</taxon>
        <taxon>Cellvibrio</taxon>
    </lineage>
</organism>
<keyword evidence="3" id="KW-1185">Reference proteome</keyword>
<dbReference type="InterPro" id="IPR007332">
    <property type="entry name" value="DUF411"/>
</dbReference>
<dbReference type="EMBL" id="PRDL01000001">
    <property type="protein sequence ID" value="MBE8718528.1"/>
    <property type="molecule type" value="Genomic_DNA"/>
</dbReference>
<name>A0A928YWS4_9GAMM</name>
<protein>
    <submittedName>
        <fullName evidence="2">DUF411 domain-containing protein</fullName>
    </submittedName>
</protein>
<evidence type="ECO:0000313" key="3">
    <source>
        <dbReference type="Proteomes" id="UP000652567"/>
    </source>
</evidence>
<dbReference type="RefSeq" id="WP_193911162.1">
    <property type="nucleotide sequence ID" value="NZ_PRDL01000001.1"/>
</dbReference>
<gene>
    <name evidence="2" type="ORF">C4F51_15190</name>
</gene>
<sequence length="145" mass="15586">MKYPAIFSALFSLLFSTSALASELHADVHRDAFCGCCKDWIVHLENNGFTVNDQVESNMNSIKEKLGIAPALRSCHTAVINGKFFEGHVPADAVKKVLADDDLIGAAVPGMPVGSPGMEMGDRQDKYDVVGVTRDGKTKVVASYP</sequence>
<comment type="caution">
    <text evidence="2">The sequence shown here is derived from an EMBL/GenBank/DDBJ whole genome shotgun (WGS) entry which is preliminary data.</text>
</comment>
<feature type="signal peptide" evidence="1">
    <location>
        <begin position="1"/>
        <end position="21"/>
    </location>
</feature>
<keyword evidence="1" id="KW-0732">Signal</keyword>
<evidence type="ECO:0000313" key="2">
    <source>
        <dbReference type="EMBL" id="MBE8718528.1"/>
    </source>
</evidence>
<reference evidence="2" key="1">
    <citation type="submission" date="2018-07" db="EMBL/GenBank/DDBJ databases">
        <title>Genome assembly of strain Ka43.</title>
        <authorList>
            <person name="Kukolya J."/>
            <person name="Nagy I."/>
            <person name="Horvath B."/>
            <person name="Toth A."/>
        </authorList>
    </citation>
    <scope>NUCLEOTIDE SEQUENCE</scope>
    <source>
        <strain evidence="2">KB43</strain>
    </source>
</reference>
<dbReference type="Pfam" id="PF04214">
    <property type="entry name" value="DUF411"/>
    <property type="match status" value="1"/>
</dbReference>
<proteinExistence type="predicted"/>